<evidence type="ECO:0000256" key="2">
    <source>
        <dbReference type="ARBA" id="ARBA00023125"/>
    </source>
</evidence>
<dbReference type="Gene3D" id="1.10.150.130">
    <property type="match status" value="1"/>
</dbReference>
<evidence type="ECO:0000256" key="1">
    <source>
        <dbReference type="ARBA" id="ARBA00022908"/>
    </source>
</evidence>
<keyword evidence="1" id="KW-0229">DNA integration</keyword>
<evidence type="ECO:0000256" key="3">
    <source>
        <dbReference type="ARBA" id="ARBA00023172"/>
    </source>
</evidence>
<dbReference type="InterPro" id="IPR010998">
    <property type="entry name" value="Integrase_recombinase_N"/>
</dbReference>
<reference evidence="8 9" key="1">
    <citation type="submission" date="2019-01" db="EMBL/GenBank/DDBJ databases">
        <authorList>
            <person name="Deng T."/>
        </authorList>
    </citation>
    <scope>NUCLEOTIDE SEQUENCE [LARGE SCALE GENOMIC DNA]</scope>
    <source>
        <strain evidence="8 9">F8825</strain>
    </source>
</reference>
<organism evidence="8 9">
    <name type="scientific">Ciceribacter ferrooxidans</name>
    <dbReference type="NCBI Taxonomy" id="2509717"/>
    <lineage>
        <taxon>Bacteria</taxon>
        <taxon>Pseudomonadati</taxon>
        <taxon>Pseudomonadota</taxon>
        <taxon>Alphaproteobacteria</taxon>
        <taxon>Hyphomicrobiales</taxon>
        <taxon>Rhizobiaceae</taxon>
        <taxon>Ciceribacter</taxon>
    </lineage>
</organism>
<feature type="region of interest" description="Disordered" evidence="5">
    <location>
        <begin position="307"/>
        <end position="333"/>
    </location>
</feature>
<dbReference type="AlphaFoldDB" id="A0A4Q2TW43"/>
<dbReference type="GO" id="GO:0006310">
    <property type="term" value="P:DNA recombination"/>
    <property type="evidence" value="ECO:0007669"/>
    <property type="project" value="UniProtKB-KW"/>
</dbReference>
<accession>A0A4Q2TW43</accession>
<dbReference type="InterPro" id="IPR013762">
    <property type="entry name" value="Integrase-like_cat_sf"/>
</dbReference>
<comment type="caution">
    <text evidence="8">The sequence shown here is derived from an EMBL/GenBank/DDBJ whole genome shotgun (WGS) entry which is preliminary data.</text>
</comment>
<dbReference type="Proteomes" id="UP000291088">
    <property type="component" value="Unassembled WGS sequence"/>
</dbReference>
<dbReference type="InterPro" id="IPR011010">
    <property type="entry name" value="DNA_brk_join_enz"/>
</dbReference>
<feature type="compositionally biased region" description="Polar residues" evidence="5">
    <location>
        <begin position="43"/>
        <end position="64"/>
    </location>
</feature>
<name>A0A4Q2TW43_9HYPH</name>
<dbReference type="OrthoDB" id="5513193at2"/>
<sequence length="333" mass="35863">MPDISSWQRRPMTAEMPDKDTSAKKHRPTEHAGLRNASAFDPNATSRPTGSAATPSDLGDQTSAHTRRAYASDWKHFAAWCRREGLSPLPVDPQVVGSYIRACASGAGRTDGRPNSISTIERRLSSLSWNYARRGFALARQDQVITEALADARRGTGSSAPRKQALAPADLALMLETLDRGSLKGLRDRAILLLGFAGRLTRSEITGLDAGPDESDDARGWIAFGRRGLVVSLSGRTGQREVEIARQPNELSCAVAALEAWIRLGRITKGPVFRRVLRGGKTVGKARLHDQEVARLVKRAASAAGLRGNRAEAPTADPFSSRSLHVRGTSAGS</sequence>
<gene>
    <name evidence="8" type="ORF">EUU22_02150</name>
</gene>
<dbReference type="Gene3D" id="1.10.443.10">
    <property type="entry name" value="Intergrase catalytic core"/>
    <property type="match status" value="1"/>
</dbReference>
<evidence type="ECO:0000259" key="6">
    <source>
        <dbReference type="PROSITE" id="PS51898"/>
    </source>
</evidence>
<dbReference type="PROSITE" id="PS51898">
    <property type="entry name" value="TYR_RECOMBINASE"/>
    <property type="match status" value="1"/>
</dbReference>
<dbReference type="GO" id="GO:0015074">
    <property type="term" value="P:DNA integration"/>
    <property type="evidence" value="ECO:0007669"/>
    <property type="project" value="UniProtKB-KW"/>
</dbReference>
<feature type="region of interest" description="Disordered" evidence="5">
    <location>
        <begin position="1"/>
        <end position="64"/>
    </location>
</feature>
<dbReference type="SUPFAM" id="SSF56349">
    <property type="entry name" value="DNA breaking-rejoining enzymes"/>
    <property type="match status" value="1"/>
</dbReference>
<feature type="domain" description="Tyr recombinase" evidence="6">
    <location>
        <begin position="161"/>
        <end position="333"/>
    </location>
</feature>
<feature type="compositionally biased region" description="Basic and acidic residues" evidence="5">
    <location>
        <begin position="16"/>
        <end position="33"/>
    </location>
</feature>
<evidence type="ECO:0000313" key="9">
    <source>
        <dbReference type="Proteomes" id="UP000291088"/>
    </source>
</evidence>
<keyword evidence="9" id="KW-1185">Reference proteome</keyword>
<keyword evidence="3" id="KW-0233">DNA recombination</keyword>
<keyword evidence="2 4" id="KW-0238">DNA-binding</keyword>
<dbReference type="GO" id="GO:0003677">
    <property type="term" value="F:DNA binding"/>
    <property type="evidence" value="ECO:0007669"/>
    <property type="project" value="UniProtKB-UniRule"/>
</dbReference>
<dbReference type="SUPFAM" id="SSF47823">
    <property type="entry name" value="lambda integrase-like, N-terminal domain"/>
    <property type="match status" value="1"/>
</dbReference>
<dbReference type="EMBL" id="SDVB01000094">
    <property type="protein sequence ID" value="RYC25453.1"/>
    <property type="molecule type" value="Genomic_DNA"/>
</dbReference>
<evidence type="ECO:0000256" key="5">
    <source>
        <dbReference type="SAM" id="MobiDB-lite"/>
    </source>
</evidence>
<proteinExistence type="predicted"/>
<feature type="domain" description="Core-binding (CB)" evidence="7">
    <location>
        <begin position="53"/>
        <end position="135"/>
    </location>
</feature>
<dbReference type="PROSITE" id="PS51900">
    <property type="entry name" value="CB"/>
    <property type="match status" value="1"/>
</dbReference>
<dbReference type="InterPro" id="IPR002104">
    <property type="entry name" value="Integrase_catalytic"/>
</dbReference>
<dbReference type="InterPro" id="IPR044068">
    <property type="entry name" value="CB"/>
</dbReference>
<evidence type="ECO:0000313" key="8">
    <source>
        <dbReference type="EMBL" id="RYC25453.1"/>
    </source>
</evidence>
<evidence type="ECO:0000256" key="4">
    <source>
        <dbReference type="PROSITE-ProRule" id="PRU01248"/>
    </source>
</evidence>
<evidence type="ECO:0000259" key="7">
    <source>
        <dbReference type="PROSITE" id="PS51900"/>
    </source>
</evidence>
<protein>
    <submittedName>
        <fullName evidence="8">Integrase</fullName>
    </submittedName>
</protein>